<comment type="caution">
    <text evidence="3">The sequence shown here is derived from an EMBL/GenBank/DDBJ whole genome shotgun (WGS) entry which is preliminary data.</text>
</comment>
<sequence>MRASSRLLNEIDLEISRKPSPPSKEREGRGKQESNQSLTQSLYRSSRSQSPFQKSDNQELSRSEILVDKLLEQIKRNKERVALECKKLRGDIAQALEGL</sequence>
<evidence type="ECO:0000256" key="2">
    <source>
        <dbReference type="SAM" id="MobiDB-lite"/>
    </source>
</evidence>
<dbReference type="EMBL" id="CAJZBQ010000028">
    <property type="protein sequence ID" value="CAG9321222.1"/>
    <property type="molecule type" value="Genomic_DNA"/>
</dbReference>
<keyword evidence="4" id="KW-1185">Reference proteome</keyword>
<evidence type="ECO:0000313" key="4">
    <source>
        <dbReference type="Proteomes" id="UP001162131"/>
    </source>
</evidence>
<proteinExistence type="predicted"/>
<accession>A0AAU9JK63</accession>
<dbReference type="Proteomes" id="UP001162131">
    <property type="component" value="Unassembled WGS sequence"/>
</dbReference>
<feature type="region of interest" description="Disordered" evidence="2">
    <location>
        <begin position="1"/>
        <end position="60"/>
    </location>
</feature>
<feature type="coiled-coil region" evidence="1">
    <location>
        <begin position="60"/>
        <end position="91"/>
    </location>
</feature>
<feature type="compositionally biased region" description="Basic and acidic residues" evidence="2">
    <location>
        <begin position="23"/>
        <end position="32"/>
    </location>
</feature>
<reference evidence="3" key="1">
    <citation type="submission" date="2021-09" db="EMBL/GenBank/DDBJ databases">
        <authorList>
            <consortium name="AG Swart"/>
            <person name="Singh M."/>
            <person name="Singh A."/>
            <person name="Seah K."/>
            <person name="Emmerich C."/>
        </authorList>
    </citation>
    <scope>NUCLEOTIDE SEQUENCE</scope>
    <source>
        <strain evidence="3">ATCC30299</strain>
    </source>
</reference>
<dbReference type="AlphaFoldDB" id="A0AAU9JK63"/>
<name>A0AAU9JK63_9CILI</name>
<protein>
    <submittedName>
        <fullName evidence="3">Uncharacterized protein</fullName>
    </submittedName>
</protein>
<gene>
    <name evidence="3" type="ORF">BSTOLATCC_MIC28509</name>
</gene>
<organism evidence="3 4">
    <name type="scientific">Blepharisma stoltei</name>
    <dbReference type="NCBI Taxonomy" id="1481888"/>
    <lineage>
        <taxon>Eukaryota</taxon>
        <taxon>Sar</taxon>
        <taxon>Alveolata</taxon>
        <taxon>Ciliophora</taxon>
        <taxon>Postciliodesmatophora</taxon>
        <taxon>Heterotrichea</taxon>
        <taxon>Heterotrichida</taxon>
        <taxon>Blepharismidae</taxon>
        <taxon>Blepharisma</taxon>
    </lineage>
</organism>
<evidence type="ECO:0000313" key="3">
    <source>
        <dbReference type="EMBL" id="CAG9321222.1"/>
    </source>
</evidence>
<evidence type="ECO:0000256" key="1">
    <source>
        <dbReference type="SAM" id="Coils"/>
    </source>
</evidence>
<keyword evidence="1" id="KW-0175">Coiled coil</keyword>
<feature type="compositionally biased region" description="Polar residues" evidence="2">
    <location>
        <begin position="33"/>
        <end position="55"/>
    </location>
</feature>